<dbReference type="NCBIfam" id="TIGR01126">
    <property type="entry name" value="pdi_dom"/>
    <property type="match status" value="1"/>
</dbReference>
<dbReference type="PROSITE" id="PS51352">
    <property type="entry name" value="THIOREDOXIN_2"/>
    <property type="match status" value="2"/>
</dbReference>
<dbReference type="GO" id="GO:0003756">
    <property type="term" value="F:protein disulfide isomerase activity"/>
    <property type="evidence" value="ECO:0007669"/>
    <property type="project" value="UniProtKB-EC"/>
</dbReference>
<sequence>MIQPASYLLLFLGLCSSCSALYSASSPVVDLTDSNFESKVKSAGFYLVEFYAPWCGHCKALQPEYEKTAKALKGMVAVGAVNADEHKSMAGQYAIKGFPTIKLFYVDGGKIKASDYSGGRTAKEMIQFALDKAKSLAFKRIGEKPSTSGGSSGSQKTGGSNGGGAADSFYSGTDVLVLNDGNFQDEVINSPDMLLVEFYAPWCGHCKNLKPVWIESASQLKGKFKIAAIDCTANEGICGQFGVRGYPTIKFFGKNKHSPEDYNGGRDTGSIVQFATEHWAKSAPPPEVKELLDDHVFEQQCSGDGDEVVAKQLCFIAFLPDILDSKASGRNAYVKTMKKVAEKFKDRPFSWLWSSAGQQAALENNFGVGGFGYPALVAYKPKDGKFAVHKGAFDLTQIQEFIDRLRKGGQSVASIQGSMASISTVEPWDGMDAKIEEVDEFSLEDLDDDTDKIEL</sequence>
<dbReference type="PANTHER" id="PTHR45815:SF3">
    <property type="entry name" value="PROTEIN DISULFIDE-ISOMERASE A6"/>
    <property type="match status" value="1"/>
</dbReference>
<accession>A0A250WR85</accession>
<dbReference type="InterPro" id="IPR013766">
    <property type="entry name" value="Thioredoxin_domain"/>
</dbReference>
<evidence type="ECO:0000256" key="2">
    <source>
        <dbReference type="ARBA" id="ARBA00004319"/>
    </source>
</evidence>
<evidence type="ECO:0000256" key="7">
    <source>
        <dbReference type="ARBA" id="ARBA00022824"/>
    </source>
</evidence>
<comment type="similarity">
    <text evidence="3 11">Belongs to the protein disulfide isomerase family.</text>
</comment>
<dbReference type="InterPro" id="IPR036249">
    <property type="entry name" value="Thioredoxin-like_sf"/>
</dbReference>
<dbReference type="PROSITE" id="PS00194">
    <property type="entry name" value="THIOREDOXIN_1"/>
    <property type="match status" value="2"/>
</dbReference>
<evidence type="ECO:0000256" key="12">
    <source>
        <dbReference type="SAM" id="MobiDB-lite"/>
    </source>
</evidence>
<keyword evidence="5 13" id="KW-0732">Signal</keyword>
<evidence type="ECO:0000256" key="3">
    <source>
        <dbReference type="ARBA" id="ARBA00006347"/>
    </source>
</evidence>
<dbReference type="AlphaFoldDB" id="A0A250WR85"/>
<dbReference type="InterPro" id="IPR017937">
    <property type="entry name" value="Thioredoxin_CS"/>
</dbReference>
<dbReference type="EC" id="5.3.4.1" evidence="4"/>
<dbReference type="Gene3D" id="3.40.30.10">
    <property type="entry name" value="Glutaredoxin"/>
    <property type="match status" value="3"/>
</dbReference>
<dbReference type="InterPro" id="IPR057305">
    <property type="entry name" value="Thioredox_PDIA6_C"/>
</dbReference>
<dbReference type="STRING" id="1157962.A0A250WR85"/>
<keyword evidence="16" id="KW-1185">Reference proteome</keyword>
<evidence type="ECO:0000256" key="4">
    <source>
        <dbReference type="ARBA" id="ARBA00012723"/>
    </source>
</evidence>
<keyword evidence="6" id="KW-0677">Repeat</keyword>
<dbReference type="Pfam" id="PF00085">
    <property type="entry name" value="Thioredoxin"/>
    <property type="match status" value="2"/>
</dbReference>
<dbReference type="InterPro" id="IPR005788">
    <property type="entry name" value="PDI_thioredoxin-like_dom"/>
</dbReference>
<comment type="caution">
    <text evidence="15">The sequence shown here is derived from an EMBL/GenBank/DDBJ whole genome shotgun (WGS) entry which is preliminary data.</text>
</comment>
<evidence type="ECO:0000256" key="9">
    <source>
        <dbReference type="ARBA" id="ARBA00023235"/>
    </source>
</evidence>
<dbReference type="PANTHER" id="PTHR45815">
    <property type="entry name" value="PROTEIN DISULFIDE-ISOMERASE A6"/>
    <property type="match status" value="1"/>
</dbReference>
<dbReference type="GO" id="GO:0015035">
    <property type="term" value="F:protein-disulfide reductase activity"/>
    <property type="evidence" value="ECO:0007669"/>
    <property type="project" value="TreeGrafter"/>
</dbReference>
<evidence type="ECO:0000256" key="13">
    <source>
        <dbReference type="SAM" id="SignalP"/>
    </source>
</evidence>
<keyword evidence="7" id="KW-0256">Endoplasmic reticulum</keyword>
<evidence type="ECO:0000313" key="15">
    <source>
        <dbReference type="EMBL" id="GAX73060.1"/>
    </source>
</evidence>
<comment type="subcellular location">
    <subcellularLocation>
        <location evidence="2">Endoplasmic reticulum lumen</location>
    </subcellularLocation>
</comment>
<feature type="chain" id="PRO_5012219584" description="protein disulfide-isomerase" evidence="13">
    <location>
        <begin position="21"/>
        <end position="455"/>
    </location>
</feature>
<proteinExistence type="inferred from homology"/>
<dbReference type="SUPFAM" id="SSF52833">
    <property type="entry name" value="Thioredoxin-like"/>
    <property type="match status" value="3"/>
</dbReference>
<dbReference type="PRINTS" id="PR00421">
    <property type="entry name" value="THIOREDOXIN"/>
</dbReference>
<evidence type="ECO:0000256" key="11">
    <source>
        <dbReference type="RuleBase" id="RU004208"/>
    </source>
</evidence>
<evidence type="ECO:0000256" key="5">
    <source>
        <dbReference type="ARBA" id="ARBA00022729"/>
    </source>
</evidence>
<feature type="domain" description="Thioredoxin" evidence="14">
    <location>
        <begin position="20"/>
        <end position="135"/>
    </location>
</feature>
<keyword evidence="10" id="KW-0676">Redox-active center</keyword>
<evidence type="ECO:0000256" key="10">
    <source>
        <dbReference type="ARBA" id="ARBA00023284"/>
    </source>
</evidence>
<reference evidence="15 16" key="1">
    <citation type="submission" date="2017-08" db="EMBL/GenBank/DDBJ databases">
        <title>Acidophilic green algal genome provides insights into adaptation to an acidic environment.</title>
        <authorList>
            <person name="Hirooka S."/>
            <person name="Hirose Y."/>
            <person name="Kanesaki Y."/>
            <person name="Higuchi S."/>
            <person name="Fujiwara T."/>
            <person name="Onuma R."/>
            <person name="Era A."/>
            <person name="Ohbayashi R."/>
            <person name="Uzuka A."/>
            <person name="Nozaki H."/>
            <person name="Yoshikawa H."/>
            <person name="Miyagishima S.Y."/>
        </authorList>
    </citation>
    <scope>NUCLEOTIDE SEQUENCE [LARGE SCALE GENOMIC DNA]</scope>
    <source>
        <strain evidence="15 16">NIES-2499</strain>
    </source>
</reference>
<name>A0A250WR85_9CHLO</name>
<dbReference type="CDD" id="cd03001">
    <property type="entry name" value="PDI_a_P5"/>
    <property type="match status" value="1"/>
</dbReference>
<dbReference type="GO" id="GO:0005788">
    <property type="term" value="C:endoplasmic reticulum lumen"/>
    <property type="evidence" value="ECO:0007669"/>
    <property type="project" value="UniProtKB-SubCell"/>
</dbReference>
<feature type="compositionally biased region" description="Low complexity" evidence="12">
    <location>
        <begin position="146"/>
        <end position="158"/>
    </location>
</feature>
<evidence type="ECO:0000256" key="6">
    <source>
        <dbReference type="ARBA" id="ARBA00022737"/>
    </source>
</evidence>
<dbReference type="OrthoDB" id="10264505at2759"/>
<dbReference type="Pfam" id="PF24541">
    <property type="entry name" value="Thioredox_PDIA6_C"/>
    <property type="match status" value="1"/>
</dbReference>
<evidence type="ECO:0000256" key="1">
    <source>
        <dbReference type="ARBA" id="ARBA00001182"/>
    </source>
</evidence>
<feature type="domain" description="Thioredoxin" evidence="14">
    <location>
        <begin position="160"/>
        <end position="280"/>
    </location>
</feature>
<keyword evidence="8" id="KW-1015">Disulfide bond</keyword>
<comment type="catalytic activity">
    <reaction evidence="1">
        <text>Catalyzes the rearrangement of -S-S- bonds in proteins.</text>
        <dbReference type="EC" id="5.3.4.1"/>
    </reaction>
</comment>
<feature type="region of interest" description="Disordered" evidence="12">
    <location>
        <begin position="142"/>
        <end position="163"/>
    </location>
</feature>
<organism evidence="15 16">
    <name type="scientific">Chlamydomonas eustigma</name>
    <dbReference type="NCBI Taxonomy" id="1157962"/>
    <lineage>
        <taxon>Eukaryota</taxon>
        <taxon>Viridiplantae</taxon>
        <taxon>Chlorophyta</taxon>
        <taxon>core chlorophytes</taxon>
        <taxon>Chlorophyceae</taxon>
        <taxon>CS clade</taxon>
        <taxon>Chlamydomonadales</taxon>
        <taxon>Chlamydomonadaceae</taxon>
        <taxon>Chlamydomonas</taxon>
    </lineage>
</organism>
<keyword evidence="9" id="KW-0413">Isomerase</keyword>
<dbReference type="GO" id="GO:0034976">
    <property type="term" value="P:response to endoplasmic reticulum stress"/>
    <property type="evidence" value="ECO:0007669"/>
    <property type="project" value="TreeGrafter"/>
</dbReference>
<dbReference type="EMBL" id="BEGY01000002">
    <property type="protein sequence ID" value="GAX73060.1"/>
    <property type="molecule type" value="Genomic_DNA"/>
</dbReference>
<evidence type="ECO:0000256" key="8">
    <source>
        <dbReference type="ARBA" id="ARBA00023157"/>
    </source>
</evidence>
<protein>
    <recommendedName>
        <fullName evidence="4">protein disulfide-isomerase</fullName>
        <ecNumber evidence="4">5.3.4.1</ecNumber>
    </recommendedName>
</protein>
<gene>
    <name evidence="15" type="ORF">CEUSTIGMA_g513.t1</name>
</gene>
<evidence type="ECO:0000313" key="16">
    <source>
        <dbReference type="Proteomes" id="UP000232323"/>
    </source>
</evidence>
<dbReference type="Proteomes" id="UP000232323">
    <property type="component" value="Unassembled WGS sequence"/>
</dbReference>
<feature type="signal peptide" evidence="13">
    <location>
        <begin position="1"/>
        <end position="20"/>
    </location>
</feature>
<evidence type="ECO:0000259" key="14">
    <source>
        <dbReference type="PROSITE" id="PS51352"/>
    </source>
</evidence>